<dbReference type="Pfam" id="PF13515">
    <property type="entry name" value="FUSC_2"/>
    <property type="match status" value="1"/>
</dbReference>
<keyword evidence="4 6" id="KW-0472">Membrane</keyword>
<feature type="transmembrane region" description="Helical" evidence="6">
    <location>
        <begin position="115"/>
        <end position="131"/>
    </location>
</feature>
<feature type="transmembrane region" description="Helical" evidence="6">
    <location>
        <begin position="143"/>
        <end position="160"/>
    </location>
</feature>
<feature type="region of interest" description="Disordered" evidence="5">
    <location>
        <begin position="492"/>
        <end position="531"/>
    </location>
</feature>
<gene>
    <name evidence="8" type="ORF">D9Q98_000113</name>
</gene>
<evidence type="ECO:0000256" key="5">
    <source>
        <dbReference type="SAM" id="MobiDB-lite"/>
    </source>
</evidence>
<evidence type="ECO:0000313" key="9">
    <source>
        <dbReference type="Proteomes" id="UP001055712"/>
    </source>
</evidence>
<evidence type="ECO:0000256" key="6">
    <source>
        <dbReference type="SAM" id="Phobius"/>
    </source>
</evidence>
<dbReference type="AlphaFoldDB" id="A0A9D4Z0U5"/>
<comment type="subcellular location">
    <subcellularLocation>
        <location evidence="1">Membrane</location>
        <topology evidence="1">Multi-pass membrane protein</topology>
    </subcellularLocation>
</comment>
<feature type="compositionally biased region" description="Acidic residues" evidence="5">
    <location>
        <begin position="437"/>
        <end position="458"/>
    </location>
</feature>
<reference evidence="8" key="2">
    <citation type="submission" date="2020-11" db="EMBL/GenBank/DDBJ databases">
        <authorList>
            <person name="Cecchin M."/>
            <person name="Marcolungo L."/>
            <person name="Rossato M."/>
            <person name="Girolomoni L."/>
            <person name="Cosentino E."/>
            <person name="Cuine S."/>
            <person name="Li-Beisson Y."/>
            <person name="Delledonne M."/>
            <person name="Ballottari M."/>
        </authorList>
    </citation>
    <scope>NUCLEOTIDE SEQUENCE</scope>
    <source>
        <strain evidence="8">211/11P</strain>
        <tissue evidence="8">Whole cell</tissue>
    </source>
</reference>
<proteinExistence type="predicted"/>
<reference evidence="8" key="1">
    <citation type="journal article" date="2019" name="Plant J.">
        <title>Chlorella vulgaris genome assembly and annotation reveals the molecular basis for metabolic acclimation to high light conditions.</title>
        <authorList>
            <person name="Cecchin M."/>
            <person name="Marcolungo L."/>
            <person name="Rossato M."/>
            <person name="Girolomoni L."/>
            <person name="Cosentino E."/>
            <person name="Cuine S."/>
            <person name="Li-Beisson Y."/>
            <person name="Delledonne M."/>
            <person name="Ballottari M."/>
        </authorList>
    </citation>
    <scope>NUCLEOTIDE SEQUENCE</scope>
    <source>
        <strain evidence="8">211/11P</strain>
    </source>
</reference>
<keyword evidence="3 6" id="KW-1133">Transmembrane helix</keyword>
<dbReference type="Proteomes" id="UP001055712">
    <property type="component" value="Unassembled WGS sequence"/>
</dbReference>
<evidence type="ECO:0000313" key="8">
    <source>
        <dbReference type="EMBL" id="KAI3437663.1"/>
    </source>
</evidence>
<keyword evidence="9" id="KW-1185">Reference proteome</keyword>
<feature type="domain" description="Integral membrane bound transporter" evidence="7">
    <location>
        <begin position="57"/>
        <end position="187"/>
    </location>
</feature>
<name>A0A9D4Z0U5_CHLVU</name>
<evidence type="ECO:0000259" key="7">
    <source>
        <dbReference type="Pfam" id="PF13515"/>
    </source>
</evidence>
<dbReference type="PANTHER" id="PTHR47804:SF3">
    <property type="entry name" value="PROTEIN BRE4"/>
    <property type="match status" value="1"/>
</dbReference>
<comment type="caution">
    <text evidence="8">The sequence shown here is derived from an EMBL/GenBank/DDBJ whole genome shotgun (WGS) entry which is preliminary data.</text>
</comment>
<organism evidence="8 9">
    <name type="scientific">Chlorella vulgaris</name>
    <name type="common">Green alga</name>
    <dbReference type="NCBI Taxonomy" id="3077"/>
    <lineage>
        <taxon>Eukaryota</taxon>
        <taxon>Viridiplantae</taxon>
        <taxon>Chlorophyta</taxon>
        <taxon>core chlorophytes</taxon>
        <taxon>Trebouxiophyceae</taxon>
        <taxon>Chlorellales</taxon>
        <taxon>Chlorellaceae</taxon>
        <taxon>Chlorella clade</taxon>
        <taxon>Chlorella</taxon>
    </lineage>
</organism>
<dbReference type="PANTHER" id="PTHR47804">
    <property type="entry name" value="60S RIBOSOMAL PROTEIN L19"/>
    <property type="match status" value="1"/>
</dbReference>
<feature type="transmembrane region" description="Helical" evidence="6">
    <location>
        <begin position="80"/>
        <end position="100"/>
    </location>
</feature>
<feature type="transmembrane region" description="Helical" evidence="6">
    <location>
        <begin position="172"/>
        <end position="194"/>
    </location>
</feature>
<protein>
    <recommendedName>
        <fullName evidence="7">Integral membrane bound transporter domain-containing protein</fullName>
    </recommendedName>
</protein>
<sequence length="652" mass="69665">MGYITAFSILSKFEAWITGYKSEHYKLGLQQGTCQALALLPILVNKLFRSIDRGGSALFISLTVAVVLEPSTGDSFRKLVLRLLGAGVSAGIGMLLLYFAVGDSEYTFSESHQELAAWIVPGSAICSFVFACNQQRYWQHREFWSVALVTLPIVVVPAIRSTDRSFWYGACYRLMDVVIGIVLAAVVSFFVLPVRARDMLERHMASTLIKMGDLAVWLVGQACVPPAPGSSTPRSGDMPGRSGTDNQYLYTDDGLRARLQPLMATTNKLADDVSHMWRLLASANAELSFFPPRRFPTQQYKTLLHSCQVSLGLFYALLNSMQCGDVTLEICQQHIGDLSEAGVRLSAAFTALGTLICPLKAKKKGKQKKGKRLVWRGRKPQTAAADEAAGAAAAAERMQGGGVGLAAEQLAQYQGVPPRPQPGSPLDVERFGGDGVFESEGEEVEGDDPFAALEDEEHTGDGPSPVVALSPSDVMSAQQMARHLSQVMRLHGSNARRGGQEGSSVAGEEAAKLSAMAEQPDGNLKAGASGSSRSLTEGFNAAAAAGGPAAAAKPALVGTADGCSLRGAQQRDWALLKLQALVDAVEALEAACLRERAAHYNADGLPSFVLLVRALVNLTRQCGACFTALDEQRGATLHAYFNAARLAARANR</sequence>
<evidence type="ECO:0000256" key="4">
    <source>
        <dbReference type="ARBA" id="ARBA00023136"/>
    </source>
</evidence>
<evidence type="ECO:0000256" key="1">
    <source>
        <dbReference type="ARBA" id="ARBA00004141"/>
    </source>
</evidence>
<keyword evidence="2 6" id="KW-0812">Transmembrane</keyword>
<evidence type="ECO:0000256" key="3">
    <source>
        <dbReference type="ARBA" id="ARBA00022989"/>
    </source>
</evidence>
<dbReference type="InterPro" id="IPR049453">
    <property type="entry name" value="Memb_transporter_dom"/>
</dbReference>
<dbReference type="EMBL" id="SIDB01000001">
    <property type="protein sequence ID" value="KAI3437663.1"/>
    <property type="molecule type" value="Genomic_DNA"/>
</dbReference>
<accession>A0A9D4Z0U5</accession>
<dbReference type="OrthoDB" id="514614at2759"/>
<dbReference type="InterPro" id="IPR052430">
    <property type="entry name" value="IVT-Associated"/>
</dbReference>
<dbReference type="GO" id="GO:0016020">
    <property type="term" value="C:membrane"/>
    <property type="evidence" value="ECO:0007669"/>
    <property type="project" value="UniProtKB-SubCell"/>
</dbReference>
<feature type="region of interest" description="Disordered" evidence="5">
    <location>
        <begin position="414"/>
        <end position="480"/>
    </location>
</feature>
<evidence type="ECO:0000256" key="2">
    <source>
        <dbReference type="ARBA" id="ARBA00022692"/>
    </source>
</evidence>